<organism evidence="1">
    <name type="scientific">freshwater metagenome</name>
    <dbReference type="NCBI Taxonomy" id="449393"/>
    <lineage>
        <taxon>unclassified sequences</taxon>
        <taxon>metagenomes</taxon>
        <taxon>ecological metagenomes</taxon>
    </lineage>
</organism>
<sequence>MFGNSGASHLSWRDAQTPLDEALLAAAKKQCNLAFTIRITGGARMPPPALARAIGLHPDTVRDILNGSKHANLAVLHAMTATLGKDLAIKVHARAPADDSGQR</sequence>
<reference evidence="1" key="1">
    <citation type="submission" date="2020-05" db="EMBL/GenBank/DDBJ databases">
        <authorList>
            <person name="Chiriac C."/>
            <person name="Salcher M."/>
            <person name="Ghai R."/>
            <person name="Kavagutti S V."/>
        </authorList>
    </citation>
    <scope>NUCLEOTIDE SEQUENCE</scope>
</reference>
<evidence type="ECO:0000313" key="1">
    <source>
        <dbReference type="EMBL" id="CAB4920567.1"/>
    </source>
</evidence>
<protein>
    <submittedName>
        <fullName evidence="1">Unannotated protein</fullName>
    </submittedName>
</protein>
<name>A0A6J7HHV6_9ZZZZ</name>
<dbReference type="AlphaFoldDB" id="A0A6J7HHV6"/>
<proteinExistence type="predicted"/>
<gene>
    <name evidence="1" type="ORF">UFOPK3662_00594</name>
</gene>
<dbReference type="EMBL" id="CAFBMW010000003">
    <property type="protein sequence ID" value="CAB4920567.1"/>
    <property type="molecule type" value="Genomic_DNA"/>
</dbReference>
<accession>A0A6J7HHV6</accession>